<evidence type="ECO:0000313" key="2">
    <source>
        <dbReference type="Proteomes" id="UP000050416"/>
    </source>
</evidence>
<proteinExistence type="predicted"/>
<gene>
    <name evidence="1" type="ORF">HLUCCX14_07620</name>
</gene>
<comment type="caution">
    <text evidence="1">The sequence shown here is derived from an EMBL/GenBank/DDBJ whole genome shotgun (WGS) entry which is preliminary data.</text>
</comment>
<dbReference type="AlphaFoldDB" id="A0A0P7ZIE8"/>
<sequence>MTLLIYYDITYTILFVTNRFIVPEVQICGTLLIGTSIMLKAEAQTSHASVNGTARSALFSEDVREAFVPSRALTGNALSLIRPSDRLKMLVKNRQAFGLDPVFNHDDIKHWFRDMSDTALRVMINRHCAKADVINAVCHGVYQATDLAWSSRKILVAAALKLRGEDSIYLTMHSALPEFDNGQDLLVFITAGRNFMLKSELHGVVAIKHTAMPLTKVRKALVWDPDLSCYKALNQQAIIDYQRHHLGLKSLMREAGVNGELPDISQHGVC</sequence>
<organism evidence="1 2">
    <name type="scientific">Marinobacter excellens HL-55</name>
    <dbReference type="NCBI Taxonomy" id="1305731"/>
    <lineage>
        <taxon>Bacteria</taxon>
        <taxon>Pseudomonadati</taxon>
        <taxon>Pseudomonadota</taxon>
        <taxon>Gammaproteobacteria</taxon>
        <taxon>Pseudomonadales</taxon>
        <taxon>Marinobacteraceae</taxon>
        <taxon>Marinobacter</taxon>
    </lineage>
</organism>
<name>A0A0P7ZIE8_9GAMM</name>
<dbReference type="EMBL" id="LJZQ01000008">
    <property type="protein sequence ID" value="KPQ29136.1"/>
    <property type="molecule type" value="Genomic_DNA"/>
</dbReference>
<dbReference type="STRING" id="1305731.GCA_000934705_00556"/>
<dbReference type="PATRIC" id="fig|1305731.5.peg.338"/>
<reference evidence="1 2" key="1">
    <citation type="submission" date="2015-09" db="EMBL/GenBank/DDBJ databases">
        <title>Identification and resolution of microdiversity through metagenomic sequencing of parallel consortia.</title>
        <authorList>
            <person name="Nelson W.C."/>
            <person name="Romine M.F."/>
            <person name="Lindemann S.R."/>
        </authorList>
    </citation>
    <scope>NUCLEOTIDE SEQUENCE [LARGE SCALE GENOMIC DNA]</scope>
    <source>
        <strain evidence="1">HL-55</strain>
    </source>
</reference>
<accession>A0A0P7ZIE8</accession>
<evidence type="ECO:0000313" key="1">
    <source>
        <dbReference type="EMBL" id="KPQ29136.1"/>
    </source>
</evidence>
<protein>
    <submittedName>
        <fullName evidence="1">Uncharacterized protein</fullName>
    </submittedName>
</protein>
<dbReference type="Proteomes" id="UP000050416">
    <property type="component" value="Unassembled WGS sequence"/>
</dbReference>